<dbReference type="PANTHER" id="PTHR37308">
    <property type="entry name" value="INTEGRAL MEMBRANE PROTEIN"/>
    <property type="match status" value="1"/>
</dbReference>
<feature type="transmembrane region" description="Helical" evidence="1">
    <location>
        <begin position="278"/>
        <end position="297"/>
    </location>
</feature>
<feature type="transmembrane region" description="Helical" evidence="1">
    <location>
        <begin position="77"/>
        <end position="95"/>
    </location>
</feature>
<keyword evidence="1" id="KW-1133">Transmembrane helix</keyword>
<evidence type="ECO:0000313" key="3">
    <source>
        <dbReference type="Proteomes" id="UP000633205"/>
    </source>
</evidence>
<dbReference type="EMBL" id="BMHO01000002">
    <property type="protein sequence ID" value="GGD45571.1"/>
    <property type="molecule type" value="Genomic_DNA"/>
</dbReference>
<keyword evidence="1" id="KW-0812">Transmembrane</keyword>
<keyword evidence="3" id="KW-1185">Reference proteome</keyword>
<evidence type="ECO:0008006" key="4">
    <source>
        <dbReference type="Google" id="ProtNLM"/>
    </source>
</evidence>
<feature type="transmembrane region" description="Helical" evidence="1">
    <location>
        <begin position="241"/>
        <end position="258"/>
    </location>
</feature>
<dbReference type="PANTHER" id="PTHR37308:SF1">
    <property type="entry name" value="POLYPRENYL-PHOSPHATE TRANSPORTER"/>
    <property type="match status" value="1"/>
</dbReference>
<protein>
    <recommendedName>
        <fullName evidence="4">DUF368 domain-containing protein</fullName>
    </recommendedName>
</protein>
<dbReference type="Proteomes" id="UP000633205">
    <property type="component" value="Unassembled WGS sequence"/>
</dbReference>
<feature type="transmembrane region" description="Helical" evidence="1">
    <location>
        <begin position="134"/>
        <end position="154"/>
    </location>
</feature>
<dbReference type="Pfam" id="PF04018">
    <property type="entry name" value="VCA0040-like"/>
    <property type="match status" value="1"/>
</dbReference>
<reference evidence="2" key="1">
    <citation type="journal article" date="2014" name="Int. J. Syst. Evol. Microbiol.">
        <title>Complete genome sequence of Corynebacterium casei LMG S-19264T (=DSM 44701T), isolated from a smear-ripened cheese.</title>
        <authorList>
            <consortium name="US DOE Joint Genome Institute (JGI-PGF)"/>
            <person name="Walter F."/>
            <person name="Albersmeier A."/>
            <person name="Kalinowski J."/>
            <person name="Ruckert C."/>
        </authorList>
    </citation>
    <scope>NUCLEOTIDE SEQUENCE</scope>
    <source>
        <strain evidence="2">CGMCC 1.15152</strain>
    </source>
</reference>
<accession>A0A917DKB9</accession>
<evidence type="ECO:0000256" key="1">
    <source>
        <dbReference type="SAM" id="Phobius"/>
    </source>
</evidence>
<sequence length="311" mass="32672">MNDTAKPIHTPWNAIRGFLIGMAELVPGISGGTVALVVGVYERALHAASALGGAFKTLVTGPDRAAGFRRRIAEVDWWLVLPMLIGMASAVLFAAGTIESLVSSNPVNARGLFFGLVAASLVVPYRLLPKRKNLAVDIVAFILAVAVAFFLVGFAGGGTVENPNLVFVFAAAAVAVCALVVPGVSGSFFLLAVGLYSPTLQAVDERDMTYISVFAVGAILGLLTVVRVMRVLLEKHRRMTLIIMAGLMLGSLRALWPWQGGAGSEDGHGALLAPSDPLWPTVFAVAGAIVVLILVAIEHAITKRRVGELPE</sequence>
<dbReference type="RefSeq" id="WP_229731224.1">
    <property type="nucleotide sequence ID" value="NZ_BMHO01000002.1"/>
</dbReference>
<dbReference type="AlphaFoldDB" id="A0A917DKB9"/>
<feature type="transmembrane region" description="Helical" evidence="1">
    <location>
        <begin position="208"/>
        <end position="229"/>
    </location>
</feature>
<name>A0A917DKB9_9MICO</name>
<feature type="transmembrane region" description="Helical" evidence="1">
    <location>
        <begin position="107"/>
        <end position="128"/>
    </location>
</feature>
<organism evidence="2 3">
    <name type="scientific">Microbacterium faecale</name>
    <dbReference type="NCBI Taxonomy" id="1804630"/>
    <lineage>
        <taxon>Bacteria</taxon>
        <taxon>Bacillati</taxon>
        <taxon>Actinomycetota</taxon>
        <taxon>Actinomycetes</taxon>
        <taxon>Micrococcales</taxon>
        <taxon>Microbacteriaceae</taxon>
        <taxon>Microbacterium</taxon>
    </lineage>
</organism>
<reference evidence="2" key="2">
    <citation type="submission" date="2020-09" db="EMBL/GenBank/DDBJ databases">
        <authorList>
            <person name="Sun Q."/>
            <person name="Zhou Y."/>
        </authorList>
    </citation>
    <scope>NUCLEOTIDE SEQUENCE</scope>
    <source>
        <strain evidence="2">CGMCC 1.15152</strain>
    </source>
</reference>
<keyword evidence="1" id="KW-0472">Membrane</keyword>
<dbReference type="InterPro" id="IPR007163">
    <property type="entry name" value="VCA0040-like"/>
</dbReference>
<proteinExistence type="predicted"/>
<gene>
    <name evidence="2" type="ORF">GCM10010915_28590</name>
</gene>
<feature type="transmembrane region" description="Helical" evidence="1">
    <location>
        <begin position="166"/>
        <end position="196"/>
    </location>
</feature>
<comment type="caution">
    <text evidence="2">The sequence shown here is derived from an EMBL/GenBank/DDBJ whole genome shotgun (WGS) entry which is preliminary data.</text>
</comment>
<evidence type="ECO:0000313" key="2">
    <source>
        <dbReference type="EMBL" id="GGD45571.1"/>
    </source>
</evidence>